<feature type="transmembrane region" description="Helical" evidence="1">
    <location>
        <begin position="29"/>
        <end position="49"/>
    </location>
</feature>
<organism evidence="3 4">
    <name type="scientific">Bradyrhizobium brasilense</name>
    <dbReference type="NCBI Taxonomy" id="1419277"/>
    <lineage>
        <taxon>Bacteria</taxon>
        <taxon>Pseudomonadati</taxon>
        <taxon>Pseudomonadota</taxon>
        <taxon>Alphaproteobacteria</taxon>
        <taxon>Hyphomicrobiales</taxon>
        <taxon>Nitrobacteraceae</taxon>
        <taxon>Bradyrhizobium</taxon>
    </lineage>
</organism>
<protein>
    <recommendedName>
        <fullName evidence="2">Fatty acid hydroxylase domain-containing protein</fullName>
    </recommendedName>
</protein>
<evidence type="ECO:0000256" key="1">
    <source>
        <dbReference type="SAM" id="Phobius"/>
    </source>
</evidence>
<name>A0A1G6MD04_9BRAD</name>
<dbReference type="Pfam" id="PF04116">
    <property type="entry name" value="FA_hydroxylase"/>
    <property type="match status" value="1"/>
</dbReference>
<dbReference type="Proteomes" id="UP000199245">
    <property type="component" value="Unassembled WGS sequence"/>
</dbReference>
<accession>A0A1G6MD04</accession>
<reference evidence="3 4" key="1">
    <citation type="submission" date="2016-10" db="EMBL/GenBank/DDBJ databases">
        <authorList>
            <person name="de Groot N.N."/>
        </authorList>
    </citation>
    <scope>NUCLEOTIDE SEQUENCE [LARGE SCALE GENOMIC DNA]</scope>
    <source>
        <strain evidence="3 4">R5</strain>
    </source>
</reference>
<gene>
    <name evidence="3" type="ORF">SAMN05216337_1003207</name>
</gene>
<evidence type="ECO:0000313" key="4">
    <source>
        <dbReference type="Proteomes" id="UP000199245"/>
    </source>
</evidence>
<evidence type="ECO:0000313" key="3">
    <source>
        <dbReference type="EMBL" id="SDC53177.1"/>
    </source>
</evidence>
<dbReference type="GO" id="GO:0008610">
    <property type="term" value="P:lipid biosynthetic process"/>
    <property type="evidence" value="ECO:0007669"/>
    <property type="project" value="InterPro"/>
</dbReference>
<feature type="domain" description="Fatty acid hydroxylase" evidence="2">
    <location>
        <begin position="64"/>
        <end position="220"/>
    </location>
</feature>
<dbReference type="AlphaFoldDB" id="A0A1G6MD04"/>
<dbReference type="RefSeq" id="WP_092079770.1">
    <property type="nucleotide sequence ID" value="NZ_FMZW01000003.1"/>
</dbReference>
<keyword evidence="1" id="KW-1133">Transmembrane helix</keyword>
<feature type="transmembrane region" description="Helical" evidence="1">
    <location>
        <begin position="56"/>
        <end position="76"/>
    </location>
</feature>
<feature type="transmembrane region" description="Helical" evidence="1">
    <location>
        <begin position="126"/>
        <end position="155"/>
    </location>
</feature>
<keyword evidence="1" id="KW-0812">Transmembrane</keyword>
<keyword evidence="1" id="KW-0472">Membrane</keyword>
<proteinExistence type="predicted"/>
<sequence length="265" mass="31254">MELAATGMTDRQRKYRATYRERVVGWYNGWLHVVLIYTIGFTALYVYLANVHDVKWWEYLTIPVVFLIANFFEWAVHRFVMHRPSNVPLLRAIYSRHTLMHHQFFTEEEMRFADHHDWRVTFFPPYALVVFTLMSIPPAIIAGLVISANTGWLLITTTTSMYLIYEFMHFCCHVEENAFVRNMPFVNTIRRHHTAHHNQSIMMERNMNLTFPVMDYVFGTSDLNRGLLGHVFNGYSTRYVKTDMRRTARTPRVVAKEQSVPHAAA</sequence>
<evidence type="ECO:0000259" key="2">
    <source>
        <dbReference type="Pfam" id="PF04116"/>
    </source>
</evidence>
<dbReference type="GO" id="GO:0016491">
    <property type="term" value="F:oxidoreductase activity"/>
    <property type="evidence" value="ECO:0007669"/>
    <property type="project" value="InterPro"/>
</dbReference>
<dbReference type="EMBL" id="FMZW01000003">
    <property type="protein sequence ID" value="SDC53177.1"/>
    <property type="molecule type" value="Genomic_DNA"/>
</dbReference>
<dbReference type="InterPro" id="IPR006694">
    <property type="entry name" value="Fatty_acid_hydroxylase"/>
</dbReference>
<dbReference type="GO" id="GO:0005506">
    <property type="term" value="F:iron ion binding"/>
    <property type="evidence" value="ECO:0007669"/>
    <property type="project" value="InterPro"/>
</dbReference>